<evidence type="ECO:0000256" key="1">
    <source>
        <dbReference type="SAM" id="SignalP"/>
    </source>
</evidence>
<sequence>MFQKILSSILVIFLLSASPMVAANSTKNEQCVKIRTKIDKIHSKMRHKYTNKQGVKYRKQLDKLYKDEFKYCF</sequence>
<keyword evidence="3" id="KW-1185">Reference proteome</keyword>
<gene>
    <name evidence="2" type="ORF">EDI28_14600</name>
</gene>
<evidence type="ECO:0000313" key="2">
    <source>
        <dbReference type="EMBL" id="RWX54967.1"/>
    </source>
</evidence>
<comment type="caution">
    <text evidence="2">The sequence shown here is derived from an EMBL/GenBank/DDBJ whole genome shotgun (WGS) entry which is preliminary data.</text>
</comment>
<proteinExistence type="predicted"/>
<feature type="chain" id="PRO_5019503013" description="DUF1090 family protein" evidence="1">
    <location>
        <begin position="23"/>
        <end position="73"/>
    </location>
</feature>
<reference evidence="2 3" key="1">
    <citation type="submission" date="2018-11" db="EMBL/GenBank/DDBJ databases">
        <title>Photobacterium sp. BEI247 sp. nov., a marine bacterium isolated from Yongle Blue Hole in the South China Sea.</title>
        <authorList>
            <person name="Wang X."/>
        </authorList>
    </citation>
    <scope>NUCLEOTIDE SEQUENCE [LARGE SCALE GENOMIC DNA]</scope>
    <source>
        <strain evidence="3">BEI247</strain>
    </source>
</reference>
<evidence type="ECO:0000313" key="3">
    <source>
        <dbReference type="Proteomes" id="UP000287563"/>
    </source>
</evidence>
<dbReference type="AlphaFoldDB" id="A0A444JPG9"/>
<dbReference type="Proteomes" id="UP000287563">
    <property type="component" value="Unassembled WGS sequence"/>
</dbReference>
<feature type="signal peptide" evidence="1">
    <location>
        <begin position="1"/>
        <end position="22"/>
    </location>
</feature>
<keyword evidence="1" id="KW-0732">Signal</keyword>
<accession>A0A444JPG9</accession>
<protein>
    <recommendedName>
        <fullName evidence="4">DUF1090 family protein</fullName>
    </recommendedName>
</protein>
<dbReference type="EMBL" id="RJLM01000005">
    <property type="protein sequence ID" value="RWX54967.1"/>
    <property type="molecule type" value="Genomic_DNA"/>
</dbReference>
<evidence type="ECO:0008006" key="4">
    <source>
        <dbReference type="Google" id="ProtNLM"/>
    </source>
</evidence>
<name>A0A444JPG9_9GAMM</name>
<organism evidence="2 3">
    <name type="scientific">Photobacterium chitinilyticum</name>
    <dbReference type="NCBI Taxonomy" id="2485123"/>
    <lineage>
        <taxon>Bacteria</taxon>
        <taxon>Pseudomonadati</taxon>
        <taxon>Pseudomonadota</taxon>
        <taxon>Gammaproteobacteria</taxon>
        <taxon>Vibrionales</taxon>
        <taxon>Vibrionaceae</taxon>
        <taxon>Photobacterium</taxon>
    </lineage>
</organism>